<feature type="non-terminal residue" evidence="2">
    <location>
        <position position="193"/>
    </location>
</feature>
<accession>K0SU30</accession>
<dbReference type="Proteomes" id="UP000266841">
    <property type="component" value="Unassembled WGS sequence"/>
</dbReference>
<feature type="signal peptide" evidence="1">
    <location>
        <begin position="1"/>
        <end position="20"/>
    </location>
</feature>
<organism evidence="2 3">
    <name type="scientific">Thalassiosira oceanica</name>
    <name type="common">Marine diatom</name>
    <dbReference type="NCBI Taxonomy" id="159749"/>
    <lineage>
        <taxon>Eukaryota</taxon>
        <taxon>Sar</taxon>
        <taxon>Stramenopiles</taxon>
        <taxon>Ochrophyta</taxon>
        <taxon>Bacillariophyta</taxon>
        <taxon>Coscinodiscophyceae</taxon>
        <taxon>Thalassiosirophycidae</taxon>
        <taxon>Thalassiosirales</taxon>
        <taxon>Thalassiosiraceae</taxon>
        <taxon>Thalassiosira</taxon>
    </lineage>
</organism>
<reference evidence="2 3" key="1">
    <citation type="journal article" date="2012" name="Genome Biol.">
        <title>Genome and low-iron response of an oceanic diatom adapted to chronic iron limitation.</title>
        <authorList>
            <person name="Lommer M."/>
            <person name="Specht M."/>
            <person name="Roy A.S."/>
            <person name="Kraemer L."/>
            <person name="Andreson R."/>
            <person name="Gutowska M.A."/>
            <person name="Wolf J."/>
            <person name="Bergner S.V."/>
            <person name="Schilhabel M.B."/>
            <person name="Klostermeier U.C."/>
            <person name="Beiko R.G."/>
            <person name="Rosenstiel P."/>
            <person name="Hippler M."/>
            <person name="Laroche J."/>
        </authorList>
    </citation>
    <scope>NUCLEOTIDE SEQUENCE [LARGE SCALE GENOMIC DNA]</scope>
    <source>
        <strain evidence="2 3">CCMP1005</strain>
    </source>
</reference>
<protein>
    <submittedName>
        <fullName evidence="2">Uncharacterized protein</fullName>
    </submittedName>
</protein>
<comment type="caution">
    <text evidence="2">The sequence shown here is derived from an EMBL/GenBank/DDBJ whole genome shotgun (WGS) entry which is preliminary data.</text>
</comment>
<gene>
    <name evidence="2" type="ORF">THAOC_17757</name>
</gene>
<proteinExistence type="predicted"/>
<keyword evidence="3" id="KW-1185">Reference proteome</keyword>
<name>K0SU30_THAOC</name>
<dbReference type="EMBL" id="AGNL01019608">
    <property type="protein sequence ID" value="EJK61707.1"/>
    <property type="molecule type" value="Genomic_DNA"/>
</dbReference>
<evidence type="ECO:0000313" key="2">
    <source>
        <dbReference type="EMBL" id="EJK61707.1"/>
    </source>
</evidence>
<sequence length="193" mass="20679">MKSWRGVTTVLLALARESWGSTGATALNKKSPVHQTPLPIAGTDTASLHTAGFLPIMVSAAPAFVNDLEGDGYDAFHAAAPAVIAYTQLLRDGSTRRLTRLSSTGLNAALRSGRPPALRRGRPIEFWRYCLPSPQLLVSRMWRGAMPTLGVDASVSGFLRGSGQIGTSSLDRVYTTLPKRARCSSTAAKPSWR</sequence>
<feature type="chain" id="PRO_5003840305" evidence="1">
    <location>
        <begin position="21"/>
        <end position="193"/>
    </location>
</feature>
<evidence type="ECO:0000256" key="1">
    <source>
        <dbReference type="SAM" id="SignalP"/>
    </source>
</evidence>
<evidence type="ECO:0000313" key="3">
    <source>
        <dbReference type="Proteomes" id="UP000266841"/>
    </source>
</evidence>
<dbReference type="AlphaFoldDB" id="K0SU30"/>
<keyword evidence="1" id="KW-0732">Signal</keyword>